<dbReference type="PANTHER" id="PTHR28160">
    <property type="entry name" value="54S RIBOSOMAL PROTEIN L15, MITOCHONDRIAL"/>
    <property type="match status" value="1"/>
</dbReference>
<evidence type="ECO:0000259" key="1">
    <source>
        <dbReference type="Pfam" id="PF14622"/>
    </source>
</evidence>
<dbReference type="InterPro" id="IPR000999">
    <property type="entry name" value="RNase_III_dom"/>
</dbReference>
<dbReference type="InterPro" id="IPR036389">
    <property type="entry name" value="RNase_III_sf"/>
</dbReference>
<dbReference type="InterPro" id="IPR040030">
    <property type="entry name" value="Ribosomal_mL57"/>
</dbReference>
<proteinExistence type="predicted"/>
<accession>A0A5C3Q8R8</accession>
<name>A0A5C3Q8R8_9AGAR</name>
<protein>
    <recommendedName>
        <fullName evidence="1">RNase III domain-containing protein</fullName>
    </recommendedName>
</protein>
<feature type="domain" description="RNase III" evidence="1">
    <location>
        <begin position="28"/>
        <end position="171"/>
    </location>
</feature>
<dbReference type="STRING" id="1884261.A0A5C3Q8R8"/>
<gene>
    <name evidence="2" type="ORF">BDV98DRAFT_512271</name>
</gene>
<dbReference type="PANTHER" id="PTHR28160:SF1">
    <property type="entry name" value="LARGE RIBOSOMAL SUBUNIT PROTEIN ML57"/>
    <property type="match status" value="1"/>
</dbReference>
<reference evidence="2 3" key="1">
    <citation type="journal article" date="2019" name="Nat. Ecol. Evol.">
        <title>Megaphylogeny resolves global patterns of mushroom evolution.</title>
        <authorList>
            <person name="Varga T."/>
            <person name="Krizsan K."/>
            <person name="Foldi C."/>
            <person name="Dima B."/>
            <person name="Sanchez-Garcia M."/>
            <person name="Sanchez-Ramirez S."/>
            <person name="Szollosi G.J."/>
            <person name="Szarkandi J.G."/>
            <person name="Papp V."/>
            <person name="Albert L."/>
            <person name="Andreopoulos W."/>
            <person name="Angelini C."/>
            <person name="Antonin V."/>
            <person name="Barry K.W."/>
            <person name="Bougher N.L."/>
            <person name="Buchanan P."/>
            <person name="Buyck B."/>
            <person name="Bense V."/>
            <person name="Catcheside P."/>
            <person name="Chovatia M."/>
            <person name="Cooper J."/>
            <person name="Damon W."/>
            <person name="Desjardin D."/>
            <person name="Finy P."/>
            <person name="Geml J."/>
            <person name="Haridas S."/>
            <person name="Hughes K."/>
            <person name="Justo A."/>
            <person name="Karasinski D."/>
            <person name="Kautmanova I."/>
            <person name="Kiss B."/>
            <person name="Kocsube S."/>
            <person name="Kotiranta H."/>
            <person name="LaButti K.M."/>
            <person name="Lechner B.E."/>
            <person name="Liimatainen K."/>
            <person name="Lipzen A."/>
            <person name="Lukacs Z."/>
            <person name="Mihaltcheva S."/>
            <person name="Morgado L.N."/>
            <person name="Niskanen T."/>
            <person name="Noordeloos M.E."/>
            <person name="Ohm R.A."/>
            <person name="Ortiz-Santana B."/>
            <person name="Ovrebo C."/>
            <person name="Racz N."/>
            <person name="Riley R."/>
            <person name="Savchenko A."/>
            <person name="Shiryaev A."/>
            <person name="Soop K."/>
            <person name="Spirin V."/>
            <person name="Szebenyi C."/>
            <person name="Tomsovsky M."/>
            <person name="Tulloss R.E."/>
            <person name="Uehling J."/>
            <person name="Grigoriev I.V."/>
            <person name="Vagvolgyi C."/>
            <person name="Papp T."/>
            <person name="Martin F.M."/>
            <person name="Miettinen O."/>
            <person name="Hibbett D.S."/>
            <person name="Nagy L.G."/>
        </authorList>
    </citation>
    <scope>NUCLEOTIDE SEQUENCE [LARGE SCALE GENOMIC DNA]</scope>
    <source>
        <strain evidence="2 3">CBS 309.79</strain>
    </source>
</reference>
<dbReference type="GO" id="GO:0006396">
    <property type="term" value="P:RNA processing"/>
    <property type="evidence" value="ECO:0007669"/>
    <property type="project" value="InterPro"/>
</dbReference>
<dbReference type="AlphaFoldDB" id="A0A5C3Q8R8"/>
<dbReference type="Proteomes" id="UP000305067">
    <property type="component" value="Unassembled WGS sequence"/>
</dbReference>
<evidence type="ECO:0000313" key="3">
    <source>
        <dbReference type="Proteomes" id="UP000305067"/>
    </source>
</evidence>
<organism evidence="2 3">
    <name type="scientific">Pterulicium gracile</name>
    <dbReference type="NCBI Taxonomy" id="1884261"/>
    <lineage>
        <taxon>Eukaryota</taxon>
        <taxon>Fungi</taxon>
        <taxon>Dikarya</taxon>
        <taxon>Basidiomycota</taxon>
        <taxon>Agaricomycotina</taxon>
        <taxon>Agaricomycetes</taxon>
        <taxon>Agaricomycetidae</taxon>
        <taxon>Agaricales</taxon>
        <taxon>Pleurotineae</taxon>
        <taxon>Pterulaceae</taxon>
        <taxon>Pterulicium</taxon>
    </lineage>
</organism>
<dbReference type="GO" id="GO:0032543">
    <property type="term" value="P:mitochondrial translation"/>
    <property type="evidence" value="ECO:0007669"/>
    <property type="project" value="InterPro"/>
</dbReference>
<dbReference type="GO" id="GO:0005762">
    <property type="term" value="C:mitochondrial large ribosomal subunit"/>
    <property type="evidence" value="ECO:0007669"/>
    <property type="project" value="InterPro"/>
</dbReference>
<evidence type="ECO:0000313" key="2">
    <source>
        <dbReference type="EMBL" id="TFK98455.1"/>
    </source>
</evidence>
<dbReference type="OrthoDB" id="2281895at2759"/>
<sequence>METGSRWGNTEHLTEHLNGLFPGLEFPQELAKRLLTHASHPAAIDGHNGGFGFIGRRVLESYLSLFLTSCSSLHPSHDFELITSRTLNTYILGEHVGSAWGIGRNLRWTPTVKADRWKNAPASGEEKGRLVRDVGLYKIQGDAVASIMGGVFHQFGGSTAHRLFHTRILPSLLLPGQPIGLLDTFHREAKEICERMGGSEGSLAAPSEKQRVHA</sequence>
<dbReference type="SUPFAM" id="SSF69065">
    <property type="entry name" value="RNase III domain-like"/>
    <property type="match status" value="1"/>
</dbReference>
<keyword evidence="3" id="KW-1185">Reference proteome</keyword>
<dbReference type="EMBL" id="ML178839">
    <property type="protein sequence ID" value="TFK98455.1"/>
    <property type="molecule type" value="Genomic_DNA"/>
</dbReference>
<dbReference type="GO" id="GO:0004525">
    <property type="term" value="F:ribonuclease III activity"/>
    <property type="evidence" value="ECO:0007669"/>
    <property type="project" value="InterPro"/>
</dbReference>
<dbReference type="Pfam" id="PF14622">
    <property type="entry name" value="Ribonucleas_3_3"/>
    <property type="match status" value="1"/>
</dbReference>
<dbReference type="GO" id="GO:0003735">
    <property type="term" value="F:structural constituent of ribosome"/>
    <property type="evidence" value="ECO:0007669"/>
    <property type="project" value="InterPro"/>
</dbReference>
<dbReference type="Gene3D" id="1.10.1520.10">
    <property type="entry name" value="Ribonuclease III domain"/>
    <property type="match status" value="1"/>
</dbReference>